<sequence>MNIFICFYVSKLFKLQERSTMKFVRVFREGLIALVDTPEEASPLEIIPAIEDTLEVYVIDKMYNDVLSFGHDKYFILFEKYADAVRQRFQINLDREGYYQISHGSDIFVQFDSFKNGLVGKKFQKNRSIGFSLFMDDFALPFPPDYFIEVESPYRKKRMNSEDDMSDETYLSNFFTNSKVNDFILDFSLESLPKKVHNIGDDRRPLYGDYHAQDHNAAISNYKKLD</sequence>
<dbReference type="AlphaFoldDB" id="A0A059F4S1"/>
<reference evidence="2" key="1">
    <citation type="submission" date="2013-02" db="EMBL/GenBank/DDBJ databases">
        <authorList>
            <consortium name="The Broad Institute Genome Sequencing Platform"/>
            <person name="Cuomo C."/>
            <person name="Becnel J."/>
            <person name="Sanscrainte N."/>
            <person name="Walker B."/>
            <person name="Young S.K."/>
            <person name="Zeng Q."/>
            <person name="Gargeya S."/>
            <person name="Fitzgerald M."/>
            <person name="Haas B."/>
            <person name="Abouelleil A."/>
            <person name="Alvarado L."/>
            <person name="Arachchi H.M."/>
            <person name="Berlin A.M."/>
            <person name="Chapman S.B."/>
            <person name="Dewar J."/>
            <person name="Goldberg J."/>
            <person name="Griggs A."/>
            <person name="Gujja S."/>
            <person name="Hansen M."/>
            <person name="Howarth C."/>
            <person name="Imamovic A."/>
            <person name="Larimer J."/>
            <person name="McCowan C."/>
            <person name="Murphy C."/>
            <person name="Neiman D."/>
            <person name="Pearson M."/>
            <person name="Priest M."/>
            <person name="Roberts A."/>
            <person name="Saif S."/>
            <person name="Shea T."/>
            <person name="Sisk P."/>
            <person name="Sykes S."/>
            <person name="Wortman J."/>
            <person name="Nusbaum C."/>
            <person name="Birren B."/>
        </authorList>
    </citation>
    <scope>NUCLEOTIDE SEQUENCE [LARGE SCALE GENOMIC DNA]</scope>
    <source>
        <strain evidence="2">PRA339</strain>
    </source>
</reference>
<dbReference type="Proteomes" id="UP000030655">
    <property type="component" value="Unassembled WGS sequence"/>
</dbReference>
<dbReference type="HOGENOM" id="CLU_105277_0_0_1"/>
<keyword evidence="2" id="KW-1185">Reference proteome</keyword>
<name>A0A059F4S1_9MICR</name>
<dbReference type="OrthoDB" id="2196434at2759"/>
<dbReference type="VEuPathDB" id="MicrosporidiaDB:H312_00550"/>
<accession>A0A059F4S1</accession>
<protein>
    <submittedName>
        <fullName evidence="1">Uncharacterized protein</fullName>
    </submittedName>
</protein>
<evidence type="ECO:0000313" key="2">
    <source>
        <dbReference type="Proteomes" id="UP000030655"/>
    </source>
</evidence>
<proteinExistence type="predicted"/>
<reference evidence="1 2" key="2">
    <citation type="submission" date="2014-03" db="EMBL/GenBank/DDBJ databases">
        <title>The Genome Sequence of Anncaliia algerae insect isolate PRA339.</title>
        <authorList>
            <consortium name="The Broad Institute Genome Sequencing Platform"/>
            <consortium name="The Broad Institute Genome Sequencing Center for Infectious Disease"/>
            <person name="Cuomo C."/>
            <person name="Becnel J."/>
            <person name="Sanscrainte N."/>
            <person name="Walker B."/>
            <person name="Young S.K."/>
            <person name="Zeng Q."/>
            <person name="Gargeya S."/>
            <person name="Fitzgerald M."/>
            <person name="Haas B."/>
            <person name="Abouelleil A."/>
            <person name="Alvarado L."/>
            <person name="Arachchi H.M."/>
            <person name="Berlin A.M."/>
            <person name="Chapman S.B."/>
            <person name="Dewar J."/>
            <person name="Goldberg J."/>
            <person name="Griggs A."/>
            <person name="Gujja S."/>
            <person name="Hansen M."/>
            <person name="Howarth C."/>
            <person name="Imamovic A."/>
            <person name="Larimer J."/>
            <person name="McCowan C."/>
            <person name="Murphy C."/>
            <person name="Neiman D."/>
            <person name="Pearson M."/>
            <person name="Priest M."/>
            <person name="Roberts A."/>
            <person name="Saif S."/>
            <person name="Shea T."/>
            <person name="Sisk P."/>
            <person name="Sykes S."/>
            <person name="Wortman J."/>
            <person name="Nusbaum C."/>
            <person name="Birren B."/>
        </authorList>
    </citation>
    <scope>NUCLEOTIDE SEQUENCE [LARGE SCALE GENOMIC DNA]</scope>
    <source>
        <strain evidence="1 2">PRA339</strain>
    </source>
</reference>
<dbReference type="EMBL" id="KK365133">
    <property type="protein sequence ID" value="KCZ82067.1"/>
    <property type="molecule type" value="Genomic_DNA"/>
</dbReference>
<evidence type="ECO:0000313" key="1">
    <source>
        <dbReference type="EMBL" id="KCZ82067.1"/>
    </source>
</evidence>
<organism evidence="1 2">
    <name type="scientific">Anncaliia algerae PRA339</name>
    <dbReference type="NCBI Taxonomy" id="1288291"/>
    <lineage>
        <taxon>Eukaryota</taxon>
        <taxon>Fungi</taxon>
        <taxon>Fungi incertae sedis</taxon>
        <taxon>Microsporidia</taxon>
        <taxon>Tubulinosematoidea</taxon>
        <taxon>Tubulinosematidae</taxon>
        <taxon>Anncaliia</taxon>
    </lineage>
</organism>
<gene>
    <name evidence="1" type="ORF">H312_00550</name>
</gene>